<name>A0A0A1TQN0_9HYPO</name>
<dbReference type="OrthoDB" id="4891185at2759"/>
<sequence length="369" mass="38657">MTSITLAAVISATDPYNVNRGTLNLGPLTTAYSPPANCTSDLYYISTFSYLGWADNLCEPGDYNDILYNHSTPIFSPGNQCPQGMTIDCTYVGTRRANETRMQYWSKISTDETAVGCCPTGYACATNLDQFYYCLSQPTKDAVITVTEVNRTAVDLGVPQHSEVRTIFGYDTVLVTAQKVIYVANPTDLASMDASKAAPGSSNTTPSARQTSAGAASTQGDVQSGGLSTGAKAGLGVGVSLLVIAMCLSAFLLYRHLTKKRAVAAAGGDNEAAAAVAGDGAFRKAELDSEPISAKAAAAAAAPDYKEKDTIDVHQALPSDGQGRRSSFFAEMEAGFEAAELPGEVPASSAVETTSTQQAKITRKPVNDA</sequence>
<keyword evidence="2" id="KW-0812">Transmembrane</keyword>
<dbReference type="Proteomes" id="UP000039046">
    <property type="component" value="Unassembled WGS sequence"/>
</dbReference>
<gene>
    <name evidence="3" type="ORF">VHEMI08974</name>
</gene>
<dbReference type="AlphaFoldDB" id="A0A0A1TQN0"/>
<evidence type="ECO:0000313" key="4">
    <source>
        <dbReference type="Proteomes" id="UP000039046"/>
    </source>
</evidence>
<evidence type="ECO:0000313" key="3">
    <source>
        <dbReference type="EMBL" id="CEJ93382.1"/>
    </source>
</evidence>
<feature type="transmembrane region" description="Helical" evidence="2">
    <location>
        <begin position="233"/>
        <end position="254"/>
    </location>
</feature>
<reference evidence="3 4" key="1">
    <citation type="journal article" date="2015" name="Genome Announc.">
        <title>Draft Genome Sequence and Gene Annotation of the Entomopathogenic Fungus Verticillium hemipterigenum.</title>
        <authorList>
            <person name="Horn F."/>
            <person name="Habel A."/>
            <person name="Scharf D.H."/>
            <person name="Dworschak J."/>
            <person name="Brakhage A.A."/>
            <person name="Guthke R."/>
            <person name="Hertweck C."/>
            <person name="Linde J."/>
        </authorList>
    </citation>
    <scope>NUCLEOTIDE SEQUENCE [LARGE SCALE GENOMIC DNA]</scope>
</reference>
<feature type="region of interest" description="Disordered" evidence="1">
    <location>
        <begin position="343"/>
        <end position="369"/>
    </location>
</feature>
<feature type="compositionally biased region" description="Polar residues" evidence="1">
    <location>
        <begin position="350"/>
        <end position="360"/>
    </location>
</feature>
<dbReference type="EMBL" id="CDHN01000005">
    <property type="protein sequence ID" value="CEJ93382.1"/>
    <property type="molecule type" value="Genomic_DNA"/>
</dbReference>
<protein>
    <submittedName>
        <fullName evidence="3">Uncharacterized protein</fullName>
    </submittedName>
</protein>
<accession>A0A0A1TQN0</accession>
<feature type="region of interest" description="Disordered" evidence="1">
    <location>
        <begin position="193"/>
        <end position="224"/>
    </location>
</feature>
<dbReference type="STRING" id="1531966.A0A0A1TQN0"/>
<evidence type="ECO:0000256" key="1">
    <source>
        <dbReference type="SAM" id="MobiDB-lite"/>
    </source>
</evidence>
<evidence type="ECO:0000256" key="2">
    <source>
        <dbReference type="SAM" id="Phobius"/>
    </source>
</evidence>
<dbReference type="HOGENOM" id="CLU_726008_0_0_1"/>
<feature type="compositionally biased region" description="Polar residues" evidence="1">
    <location>
        <begin position="200"/>
        <end position="224"/>
    </location>
</feature>
<keyword evidence="4" id="KW-1185">Reference proteome</keyword>
<keyword evidence="2" id="KW-0472">Membrane</keyword>
<proteinExistence type="predicted"/>
<organism evidence="3 4">
    <name type="scientific">[Torrubiella] hemipterigena</name>
    <dbReference type="NCBI Taxonomy" id="1531966"/>
    <lineage>
        <taxon>Eukaryota</taxon>
        <taxon>Fungi</taxon>
        <taxon>Dikarya</taxon>
        <taxon>Ascomycota</taxon>
        <taxon>Pezizomycotina</taxon>
        <taxon>Sordariomycetes</taxon>
        <taxon>Hypocreomycetidae</taxon>
        <taxon>Hypocreales</taxon>
        <taxon>Clavicipitaceae</taxon>
        <taxon>Clavicipitaceae incertae sedis</taxon>
        <taxon>'Torrubiella' clade</taxon>
    </lineage>
</organism>
<keyword evidence="2" id="KW-1133">Transmembrane helix</keyword>